<accession>A0ABS5JHW9</accession>
<dbReference type="RefSeq" id="WP_212589246.1">
    <property type="nucleotide sequence ID" value="NZ_JAERKB010000008.1"/>
</dbReference>
<dbReference type="EMBL" id="JAERKB010000008">
    <property type="protein sequence ID" value="MBS0969575.1"/>
    <property type="molecule type" value="Genomic_DNA"/>
</dbReference>
<dbReference type="InterPro" id="IPR010351">
    <property type="entry name" value="DUF943"/>
</dbReference>
<dbReference type="Pfam" id="PF06092">
    <property type="entry name" value="DUF943"/>
    <property type="match status" value="1"/>
</dbReference>
<protein>
    <submittedName>
        <fullName evidence="1">DUF943 family protein</fullName>
    </submittedName>
</protein>
<dbReference type="Proteomes" id="UP000680634">
    <property type="component" value="Unassembled WGS sequence"/>
</dbReference>
<name>A0ABS5JHW9_9GAMM</name>
<sequence length="95" mass="11042">MRSKTIICAITLLLFPAYLLYLAVLPTEIIGVHQYGNSSRIVVKNFPLTNHGKIKWWVRNKEELKKITEYLFHIKKMEILRCHFGTLAMATTLIP</sequence>
<comment type="caution">
    <text evidence="1">The sequence shown here is derived from an EMBL/GenBank/DDBJ whole genome shotgun (WGS) entry which is preliminary data.</text>
</comment>
<proteinExistence type="predicted"/>
<gene>
    <name evidence="1" type="ORF">JK232_11805</name>
</gene>
<organism evidence="1 2">
    <name type="scientific">Nissabacter archeti</name>
    <dbReference type="NCBI Taxonomy" id="1917880"/>
    <lineage>
        <taxon>Bacteria</taxon>
        <taxon>Pseudomonadati</taxon>
        <taxon>Pseudomonadota</taxon>
        <taxon>Gammaproteobacteria</taxon>
        <taxon>Enterobacterales</taxon>
        <taxon>Yersiniaceae</taxon>
        <taxon>Nissabacter</taxon>
    </lineage>
</organism>
<evidence type="ECO:0000313" key="2">
    <source>
        <dbReference type="Proteomes" id="UP000680634"/>
    </source>
</evidence>
<reference evidence="2" key="1">
    <citation type="submission" date="2023-07" db="EMBL/GenBank/DDBJ databases">
        <title>Genome-inferred correspondence between phylogeny and metabolic traits in the wild Drosophila gut microbiome.</title>
        <authorList>
            <person name="Bueno E."/>
            <person name="Blow F."/>
            <person name="Douglas A.E."/>
        </authorList>
    </citation>
    <scope>NUCLEOTIDE SEQUENCE [LARGE SCALE GENOMIC DNA]</scope>
    <source>
        <strain evidence="2">JGM97</strain>
    </source>
</reference>
<evidence type="ECO:0000313" key="1">
    <source>
        <dbReference type="EMBL" id="MBS0969575.1"/>
    </source>
</evidence>
<keyword evidence="2" id="KW-1185">Reference proteome</keyword>